<protein>
    <submittedName>
        <fullName evidence="2 4">Uncharacterized protein</fullName>
    </submittedName>
</protein>
<sequence>MYSPRKQNGITSKSDIFMRPDVLHPIPKEITSIRENLEERKRTFEQCFLVQDAIIYVTYLHVFYLLCILTFLVCVCEHSKEGIAARSFVYPAAGCTCLLSIIVLVLANRASVIVALIIPLMIWQVLVALSLICGGAYLIHSITVMSFASTRLRILAWCFAPISAVLFTAFHFFAIYLTCVYYNYIRQRKNDGSKASKLKIRYESTETFDQRSYIREKNHCGSINSMLLVPACSSPIKRRTEIRVSEPINV</sequence>
<dbReference type="EMBL" id="UXUI01009746">
    <property type="protein sequence ID" value="VDD94248.1"/>
    <property type="molecule type" value="Genomic_DNA"/>
</dbReference>
<feature type="transmembrane region" description="Helical" evidence="1">
    <location>
        <begin position="152"/>
        <end position="177"/>
    </location>
</feature>
<keyword evidence="1" id="KW-0812">Transmembrane</keyword>
<keyword evidence="3" id="KW-1185">Reference proteome</keyword>
<keyword evidence="1" id="KW-1133">Transmembrane helix</keyword>
<evidence type="ECO:0000313" key="4">
    <source>
        <dbReference type="WBParaSite" id="EVEC_0000958901-mRNA-1"/>
    </source>
</evidence>
<evidence type="ECO:0000256" key="1">
    <source>
        <dbReference type="SAM" id="Phobius"/>
    </source>
</evidence>
<feature type="transmembrane region" description="Helical" evidence="1">
    <location>
        <begin position="113"/>
        <end position="140"/>
    </location>
</feature>
<reference evidence="4" key="1">
    <citation type="submission" date="2017-02" db="UniProtKB">
        <authorList>
            <consortium name="WormBaseParasite"/>
        </authorList>
    </citation>
    <scope>IDENTIFICATION</scope>
</reference>
<name>A0A0N4VFR2_ENTVE</name>
<proteinExistence type="predicted"/>
<evidence type="ECO:0000313" key="3">
    <source>
        <dbReference type="Proteomes" id="UP000274131"/>
    </source>
</evidence>
<dbReference type="AlphaFoldDB" id="A0A0N4VFR2"/>
<reference evidence="2 3" key="2">
    <citation type="submission" date="2018-10" db="EMBL/GenBank/DDBJ databases">
        <authorList>
            <consortium name="Pathogen Informatics"/>
        </authorList>
    </citation>
    <scope>NUCLEOTIDE SEQUENCE [LARGE SCALE GENOMIC DNA]</scope>
</reference>
<gene>
    <name evidence="2" type="ORF">EVEC_LOCUS8999</name>
</gene>
<feature type="transmembrane region" description="Helical" evidence="1">
    <location>
        <begin position="88"/>
        <end position="107"/>
    </location>
</feature>
<evidence type="ECO:0000313" key="2">
    <source>
        <dbReference type="EMBL" id="VDD94248.1"/>
    </source>
</evidence>
<accession>A0A0N4VFR2</accession>
<organism evidence="4">
    <name type="scientific">Enterobius vermicularis</name>
    <name type="common">Human pinworm</name>
    <dbReference type="NCBI Taxonomy" id="51028"/>
    <lineage>
        <taxon>Eukaryota</taxon>
        <taxon>Metazoa</taxon>
        <taxon>Ecdysozoa</taxon>
        <taxon>Nematoda</taxon>
        <taxon>Chromadorea</taxon>
        <taxon>Rhabditida</taxon>
        <taxon>Spirurina</taxon>
        <taxon>Oxyuridomorpha</taxon>
        <taxon>Oxyuroidea</taxon>
        <taxon>Oxyuridae</taxon>
        <taxon>Enterobius</taxon>
    </lineage>
</organism>
<feature type="transmembrane region" description="Helical" evidence="1">
    <location>
        <begin position="53"/>
        <end position="76"/>
    </location>
</feature>
<dbReference type="WBParaSite" id="EVEC_0000958901-mRNA-1">
    <property type="protein sequence ID" value="EVEC_0000958901-mRNA-1"/>
    <property type="gene ID" value="EVEC_0000958901"/>
</dbReference>
<dbReference type="Proteomes" id="UP000274131">
    <property type="component" value="Unassembled WGS sequence"/>
</dbReference>
<keyword evidence="1" id="KW-0472">Membrane</keyword>